<dbReference type="GO" id="GO:0008615">
    <property type="term" value="P:pyridoxine biosynthetic process"/>
    <property type="evidence" value="ECO:0007669"/>
    <property type="project" value="InterPro"/>
</dbReference>
<proteinExistence type="inferred from homology"/>
<feature type="domain" description="Pyridoxamine 5'-phosphate oxidase N-terminal" evidence="11">
    <location>
        <begin position="77"/>
        <end position="188"/>
    </location>
</feature>
<dbReference type="PANTHER" id="PTHR10851:SF0">
    <property type="entry name" value="PYRIDOXINE-5'-PHOSPHATE OXIDASE"/>
    <property type="match status" value="1"/>
</dbReference>
<dbReference type="GO" id="GO:0010181">
    <property type="term" value="F:FMN binding"/>
    <property type="evidence" value="ECO:0007669"/>
    <property type="project" value="InterPro"/>
</dbReference>
<accession>A0A7I8VQB4</accession>
<dbReference type="AlphaFoldDB" id="A0A7I8VQB4"/>
<dbReference type="OrthoDB" id="303614at2759"/>
<evidence type="ECO:0000256" key="2">
    <source>
        <dbReference type="ARBA" id="ARBA00003691"/>
    </source>
</evidence>
<name>A0A7I8VQB4_9ANNE</name>
<keyword evidence="8" id="KW-0288">FMN</keyword>
<dbReference type="PANTHER" id="PTHR10851">
    <property type="entry name" value="PYRIDOXINE-5-PHOSPHATE OXIDASE"/>
    <property type="match status" value="1"/>
</dbReference>
<keyword evidence="13" id="KW-1185">Reference proteome</keyword>
<dbReference type="NCBIfam" id="NF004231">
    <property type="entry name" value="PRK05679.1"/>
    <property type="match status" value="1"/>
</dbReference>
<comment type="cofactor">
    <cofactor evidence="1">
        <name>FMN</name>
        <dbReference type="ChEBI" id="CHEBI:58210"/>
    </cofactor>
</comment>
<dbReference type="EC" id="1.4.3.5" evidence="6"/>
<sequence>MGCTASNVNGSNHQKRPSSAKVQPVRSSLRLSNKDTAIQDRRLSNSISSDNEEYLDPNSLTTKDPLLLFRKWFEEAQYSEGVHLATSMTLGTCSKKGIPSSRIVGVKGFDSEGFKIATNKYSRKALDMMEVPHASLMFYWEPMNRMVRIDGPVDLLTEEQAVEIWKSLPRAAQLIHYASDQDKYLSSRQDFIDRRRRLENEFGDSTPIPKNPDWVAFNVRPEKWEFYQVSSDLPDRLLFTKENDATIDGVFCQARTNDWLIFRLSP</sequence>
<keyword evidence="7" id="KW-0285">Flavoprotein</keyword>
<evidence type="ECO:0000256" key="4">
    <source>
        <dbReference type="ARBA" id="ARBA00005037"/>
    </source>
</evidence>
<comment type="caution">
    <text evidence="12">The sequence shown here is derived from an EMBL/GenBank/DDBJ whole genome shotgun (WGS) entry which is preliminary data.</text>
</comment>
<comment type="pathway">
    <text evidence="3">Cofactor metabolism; pyridoxal 5'-phosphate salvage; pyridoxal 5'-phosphate from pyridoxamine 5'-phosphate: step 1/1.</text>
</comment>
<reference evidence="12 13" key="1">
    <citation type="submission" date="2020-08" db="EMBL/GenBank/DDBJ databases">
        <authorList>
            <person name="Hejnol A."/>
        </authorList>
    </citation>
    <scope>NUCLEOTIDE SEQUENCE [LARGE SCALE GENOMIC DNA]</scope>
</reference>
<evidence type="ECO:0000313" key="12">
    <source>
        <dbReference type="EMBL" id="CAD5118473.1"/>
    </source>
</evidence>
<evidence type="ECO:0000256" key="3">
    <source>
        <dbReference type="ARBA" id="ARBA00004738"/>
    </source>
</evidence>
<evidence type="ECO:0000256" key="5">
    <source>
        <dbReference type="ARBA" id="ARBA00007301"/>
    </source>
</evidence>
<organism evidence="12 13">
    <name type="scientific">Dimorphilus gyrociliatus</name>
    <dbReference type="NCBI Taxonomy" id="2664684"/>
    <lineage>
        <taxon>Eukaryota</taxon>
        <taxon>Metazoa</taxon>
        <taxon>Spiralia</taxon>
        <taxon>Lophotrochozoa</taxon>
        <taxon>Annelida</taxon>
        <taxon>Polychaeta</taxon>
        <taxon>Polychaeta incertae sedis</taxon>
        <taxon>Dinophilidae</taxon>
        <taxon>Dimorphilus</taxon>
    </lineage>
</organism>
<dbReference type="UniPathway" id="UPA01068">
    <property type="reaction ID" value="UER00304"/>
</dbReference>
<evidence type="ECO:0000256" key="9">
    <source>
        <dbReference type="ARBA" id="ARBA00023002"/>
    </source>
</evidence>
<dbReference type="InterPro" id="IPR011576">
    <property type="entry name" value="Pyridox_Oxase_N"/>
</dbReference>
<evidence type="ECO:0000313" key="13">
    <source>
        <dbReference type="Proteomes" id="UP000549394"/>
    </source>
</evidence>
<dbReference type="GO" id="GO:0004733">
    <property type="term" value="F:pyridoxamine phosphate oxidase activity"/>
    <property type="evidence" value="ECO:0007669"/>
    <property type="project" value="UniProtKB-EC"/>
</dbReference>
<dbReference type="SUPFAM" id="SSF50475">
    <property type="entry name" value="FMN-binding split barrel"/>
    <property type="match status" value="1"/>
</dbReference>
<evidence type="ECO:0000259" key="11">
    <source>
        <dbReference type="Pfam" id="PF01243"/>
    </source>
</evidence>
<evidence type="ECO:0000256" key="8">
    <source>
        <dbReference type="ARBA" id="ARBA00022643"/>
    </source>
</evidence>
<dbReference type="InterPro" id="IPR000659">
    <property type="entry name" value="Pyridox_Oxase"/>
</dbReference>
<feature type="compositionally biased region" description="Polar residues" evidence="10">
    <location>
        <begin position="25"/>
        <end position="35"/>
    </location>
</feature>
<dbReference type="EMBL" id="CAJFCJ010000009">
    <property type="protein sequence ID" value="CAD5118473.1"/>
    <property type="molecule type" value="Genomic_DNA"/>
</dbReference>
<evidence type="ECO:0000256" key="6">
    <source>
        <dbReference type="ARBA" id="ARBA00012801"/>
    </source>
</evidence>
<feature type="compositionally biased region" description="Polar residues" evidence="10">
    <location>
        <begin position="1"/>
        <end position="12"/>
    </location>
</feature>
<dbReference type="Gene3D" id="2.30.110.10">
    <property type="entry name" value="Electron Transport, Fmn-binding Protein, Chain A"/>
    <property type="match status" value="1"/>
</dbReference>
<evidence type="ECO:0000256" key="10">
    <source>
        <dbReference type="SAM" id="MobiDB-lite"/>
    </source>
</evidence>
<keyword evidence="9" id="KW-0560">Oxidoreductase</keyword>
<evidence type="ECO:0000256" key="7">
    <source>
        <dbReference type="ARBA" id="ARBA00022630"/>
    </source>
</evidence>
<evidence type="ECO:0000256" key="1">
    <source>
        <dbReference type="ARBA" id="ARBA00001917"/>
    </source>
</evidence>
<comment type="pathway">
    <text evidence="4">Cofactor metabolism; pyridoxal 5'-phosphate salvage; pyridoxal 5'-phosphate from pyridoxine 5'-phosphate: step 1/1.</text>
</comment>
<comment type="function">
    <text evidence="2">Catalyzes the oxidation of either pyridoxine 5'-phosphate (PNP) or pyridoxamine 5'-phosphate (PMP) into pyridoxal 5'-phosphate (PLP).</text>
</comment>
<feature type="region of interest" description="Disordered" evidence="10">
    <location>
        <begin position="1"/>
        <end position="35"/>
    </location>
</feature>
<dbReference type="InterPro" id="IPR012349">
    <property type="entry name" value="Split_barrel_FMN-bd"/>
</dbReference>
<dbReference type="Proteomes" id="UP000549394">
    <property type="component" value="Unassembled WGS sequence"/>
</dbReference>
<comment type="similarity">
    <text evidence="5">Belongs to the pyridoxamine 5'-phosphate oxidase family.</text>
</comment>
<gene>
    <name evidence="12" type="ORF">DGYR_LOCUS6845</name>
</gene>
<dbReference type="Pfam" id="PF01243">
    <property type="entry name" value="PNPOx_N"/>
    <property type="match status" value="1"/>
</dbReference>
<protein>
    <recommendedName>
        <fullName evidence="6">pyridoxal 5'-phosphate synthase</fullName>
        <ecNumber evidence="6">1.4.3.5</ecNumber>
    </recommendedName>
</protein>